<dbReference type="OrthoDB" id="9813903at2"/>
<accession>A0A6L6PH16</accession>
<sequence>MRDQGRLFPDKILVQLLALQAQVRAEPPRTQAELLAQISAARMLLNQYEAALATADQVVAYGKSLGDDVIVAKGLLAKARVSIAREDSETGYRQALEAEQLALRGDDRSALAQAEIAVGAASTGQGLFTTALERLQRAVDRARQVDDDPMLLFNALRSICRLYVQIKERDKAYATLDELTAIAEKQRLPTQMALQKISEHTVASAFGHPERALRAQLDSLALQRKLGARRMLGSTLNNLADAYLKRRDYPQAAAYAGEALQTTQGLDETDSDATARVNLGHAYLGMGRIAEGRKNFEAGLKWFEDAGNKPGLQEVLLEYGQALEAAGDMAGAVRAYHRERAIYNELFETKRQKALLELQERNETDKKQRQIALLESENHNHLLMQRIWWLLAAVLALVSVVVGLLYRKIRLANARLASKNLELKALSTLDPLTGLYNRRHFQDCMAGLAPGERRGQAGGAPDGDMVGALFLLDVDHFKHVNDTYGHAAGDVVLKMVARQLRAVMRESDLVVRWGGEEFLAYVPALPRQRIDEVARSILLGISSQAVCHQDRQLSVRVSIGYAPFPLAPAGEPLGWERVINLADMALYLAKTQGRNRAYGVRGFAQRQPIPVEEVEQDLERAWRAGQVDLQLVLGDSAYAQECA</sequence>
<evidence type="ECO:0000256" key="1">
    <source>
        <dbReference type="ARBA" id="ARBA00012528"/>
    </source>
</evidence>
<dbReference type="GO" id="GO:0052621">
    <property type="term" value="F:diguanylate cyclase activity"/>
    <property type="evidence" value="ECO:0007669"/>
    <property type="project" value="UniProtKB-EC"/>
</dbReference>
<gene>
    <name evidence="5" type="ORF">GM676_12195</name>
</gene>
<protein>
    <recommendedName>
        <fullName evidence="1">diguanylate cyclase</fullName>
        <ecNumber evidence="1">2.7.7.65</ecNumber>
    </recommendedName>
</protein>
<dbReference type="Pfam" id="PF00990">
    <property type="entry name" value="GGDEF"/>
    <property type="match status" value="1"/>
</dbReference>
<evidence type="ECO:0000313" key="6">
    <source>
        <dbReference type="Proteomes" id="UP000475582"/>
    </source>
</evidence>
<feature type="domain" description="GGDEF" evidence="4">
    <location>
        <begin position="465"/>
        <end position="602"/>
    </location>
</feature>
<dbReference type="FunFam" id="3.30.70.270:FF:000001">
    <property type="entry name" value="Diguanylate cyclase domain protein"/>
    <property type="match status" value="1"/>
</dbReference>
<name>A0A6L6PH16_9BURK</name>
<comment type="catalytic activity">
    <reaction evidence="2">
        <text>2 GTP = 3',3'-c-di-GMP + 2 diphosphate</text>
        <dbReference type="Rhea" id="RHEA:24898"/>
        <dbReference type="ChEBI" id="CHEBI:33019"/>
        <dbReference type="ChEBI" id="CHEBI:37565"/>
        <dbReference type="ChEBI" id="CHEBI:58805"/>
        <dbReference type="EC" id="2.7.7.65"/>
    </reaction>
</comment>
<dbReference type="InterPro" id="IPR050469">
    <property type="entry name" value="Diguanylate_Cyclase"/>
</dbReference>
<evidence type="ECO:0000256" key="3">
    <source>
        <dbReference type="SAM" id="Phobius"/>
    </source>
</evidence>
<dbReference type="SMART" id="SM00028">
    <property type="entry name" value="TPR"/>
    <property type="match status" value="4"/>
</dbReference>
<comment type="caution">
    <text evidence="5">The sequence shown here is derived from an EMBL/GenBank/DDBJ whole genome shotgun (WGS) entry which is preliminary data.</text>
</comment>
<keyword evidence="3" id="KW-0472">Membrane</keyword>
<keyword evidence="6" id="KW-1185">Reference proteome</keyword>
<dbReference type="PANTHER" id="PTHR45138:SF9">
    <property type="entry name" value="DIGUANYLATE CYCLASE DGCM-RELATED"/>
    <property type="match status" value="1"/>
</dbReference>
<evidence type="ECO:0000313" key="5">
    <source>
        <dbReference type="EMBL" id="MTV38340.1"/>
    </source>
</evidence>
<dbReference type="Gene3D" id="1.25.40.10">
    <property type="entry name" value="Tetratricopeptide repeat domain"/>
    <property type="match status" value="2"/>
</dbReference>
<dbReference type="InterPro" id="IPR011990">
    <property type="entry name" value="TPR-like_helical_dom_sf"/>
</dbReference>
<evidence type="ECO:0000256" key="2">
    <source>
        <dbReference type="ARBA" id="ARBA00034247"/>
    </source>
</evidence>
<organism evidence="5 6">
    <name type="scientific">Duganella radicis</name>
    <dbReference type="NCBI Taxonomy" id="551988"/>
    <lineage>
        <taxon>Bacteria</taxon>
        <taxon>Pseudomonadati</taxon>
        <taxon>Pseudomonadota</taxon>
        <taxon>Betaproteobacteria</taxon>
        <taxon>Burkholderiales</taxon>
        <taxon>Oxalobacteraceae</taxon>
        <taxon>Telluria group</taxon>
        <taxon>Duganella</taxon>
    </lineage>
</organism>
<dbReference type="Gene3D" id="3.30.70.270">
    <property type="match status" value="1"/>
</dbReference>
<dbReference type="CDD" id="cd01949">
    <property type="entry name" value="GGDEF"/>
    <property type="match status" value="1"/>
</dbReference>
<dbReference type="InterPro" id="IPR043128">
    <property type="entry name" value="Rev_trsase/Diguanyl_cyclase"/>
</dbReference>
<keyword evidence="3" id="KW-1133">Transmembrane helix</keyword>
<dbReference type="InterPro" id="IPR019734">
    <property type="entry name" value="TPR_rpt"/>
</dbReference>
<dbReference type="PROSITE" id="PS50887">
    <property type="entry name" value="GGDEF"/>
    <property type="match status" value="1"/>
</dbReference>
<dbReference type="SMART" id="SM00267">
    <property type="entry name" value="GGDEF"/>
    <property type="match status" value="1"/>
</dbReference>
<keyword evidence="3" id="KW-0812">Transmembrane</keyword>
<dbReference type="AlphaFoldDB" id="A0A6L6PH16"/>
<dbReference type="NCBIfam" id="TIGR00254">
    <property type="entry name" value="GGDEF"/>
    <property type="match status" value="1"/>
</dbReference>
<dbReference type="EC" id="2.7.7.65" evidence="1"/>
<dbReference type="Proteomes" id="UP000475582">
    <property type="component" value="Unassembled WGS sequence"/>
</dbReference>
<reference evidence="5 6" key="1">
    <citation type="submission" date="2019-11" db="EMBL/GenBank/DDBJ databases">
        <title>Type strains purchased from KCTC, JCM and DSMZ.</title>
        <authorList>
            <person name="Lu H."/>
        </authorList>
    </citation>
    <scope>NUCLEOTIDE SEQUENCE [LARGE SCALE GENOMIC DNA]</scope>
    <source>
        <strain evidence="5 6">KCTC 22382</strain>
    </source>
</reference>
<dbReference type="PANTHER" id="PTHR45138">
    <property type="entry name" value="REGULATORY COMPONENTS OF SENSORY TRANSDUCTION SYSTEM"/>
    <property type="match status" value="1"/>
</dbReference>
<proteinExistence type="predicted"/>
<dbReference type="SUPFAM" id="SSF48452">
    <property type="entry name" value="TPR-like"/>
    <property type="match status" value="2"/>
</dbReference>
<dbReference type="SUPFAM" id="SSF55073">
    <property type="entry name" value="Nucleotide cyclase"/>
    <property type="match status" value="1"/>
</dbReference>
<evidence type="ECO:0000259" key="4">
    <source>
        <dbReference type="PROSITE" id="PS50887"/>
    </source>
</evidence>
<dbReference type="InterPro" id="IPR000160">
    <property type="entry name" value="GGDEF_dom"/>
</dbReference>
<dbReference type="EMBL" id="WNKY01000011">
    <property type="protein sequence ID" value="MTV38340.1"/>
    <property type="molecule type" value="Genomic_DNA"/>
</dbReference>
<dbReference type="InterPro" id="IPR029787">
    <property type="entry name" value="Nucleotide_cyclase"/>
</dbReference>
<feature type="transmembrane region" description="Helical" evidence="3">
    <location>
        <begin position="387"/>
        <end position="406"/>
    </location>
</feature>